<dbReference type="EMBL" id="FOZW01000003">
    <property type="protein sequence ID" value="SFS64986.1"/>
    <property type="molecule type" value="Genomic_DNA"/>
</dbReference>
<reference evidence="2" key="1">
    <citation type="submission" date="2016-10" db="EMBL/GenBank/DDBJ databases">
        <authorList>
            <person name="Varghese N."/>
            <person name="Submissions S."/>
        </authorList>
    </citation>
    <scope>NUCLEOTIDE SEQUENCE [LARGE SCALE GENOMIC DNA]</scope>
    <source>
        <strain evidence="2">DSM 26894</strain>
    </source>
</reference>
<organism evidence="1 2">
    <name type="scientific">Alloyangia pacifica</name>
    <dbReference type="NCBI Taxonomy" id="311180"/>
    <lineage>
        <taxon>Bacteria</taxon>
        <taxon>Pseudomonadati</taxon>
        <taxon>Pseudomonadota</taxon>
        <taxon>Alphaproteobacteria</taxon>
        <taxon>Rhodobacterales</taxon>
        <taxon>Roseobacteraceae</taxon>
        <taxon>Alloyangia</taxon>
    </lineage>
</organism>
<keyword evidence="2" id="KW-1185">Reference proteome</keyword>
<proteinExistence type="predicted"/>
<gene>
    <name evidence="1" type="ORF">SAMN04488050_103144</name>
</gene>
<accession>A0A1I6RK14</accession>
<evidence type="ECO:0000313" key="1">
    <source>
        <dbReference type="EMBL" id="SFS64986.1"/>
    </source>
</evidence>
<name>A0A1I6RK14_9RHOB</name>
<protein>
    <submittedName>
        <fullName evidence="1">Uncharacterized protein</fullName>
    </submittedName>
</protein>
<dbReference type="RefSeq" id="WP_092422829.1">
    <property type="nucleotide sequence ID" value="NZ_FNCL01000003.1"/>
</dbReference>
<sequence>MIALNQTRDDLTLAAAWCEVRHPCIAGLPVYDHVFALHTGRTRVAPMVDTGAVALAGVFLKLLGYAPLDFGAPRDQVRAALIRIEAQSNNDRAAALR</sequence>
<dbReference type="AlphaFoldDB" id="A0A1I6RK14"/>
<dbReference type="Proteomes" id="UP000199392">
    <property type="component" value="Unassembled WGS sequence"/>
</dbReference>
<dbReference type="STRING" id="311180.SAMN04488050_103144"/>
<evidence type="ECO:0000313" key="2">
    <source>
        <dbReference type="Proteomes" id="UP000199392"/>
    </source>
</evidence>